<sequence length="147" mass="17646">MLNSFIFLGNHGKPYICFNCGRSYKYTRSLRLHVKYECGQEPKYACHVCNYKCKQKGSLKRHVIMTIISDYGCMLRNKPDNLKSQMRHPCKNCNKSYKHRQHLTSHLKYECGKEPQFQCHICYKKYHQKYTLNHHIRVSHLNDIKFI</sequence>
<dbReference type="AlphaFoldDB" id="A0AAN7ZK38"/>
<accession>A0AAN7ZK38</accession>
<dbReference type="Gene3D" id="3.30.160.60">
    <property type="entry name" value="Classic Zinc Finger"/>
    <property type="match status" value="2"/>
</dbReference>
<keyword evidence="2" id="KW-0677">Repeat</keyword>
<name>A0AAN7ZK38_9COLE</name>
<evidence type="ECO:0000313" key="7">
    <source>
        <dbReference type="EMBL" id="KAK5641991.1"/>
    </source>
</evidence>
<dbReference type="SMART" id="SM00355">
    <property type="entry name" value="ZnF_C2H2"/>
    <property type="match status" value="4"/>
</dbReference>
<evidence type="ECO:0000259" key="6">
    <source>
        <dbReference type="PROSITE" id="PS50157"/>
    </source>
</evidence>
<evidence type="ECO:0000256" key="1">
    <source>
        <dbReference type="ARBA" id="ARBA00022723"/>
    </source>
</evidence>
<comment type="caution">
    <text evidence="7">The sequence shown here is derived from an EMBL/GenBank/DDBJ whole genome shotgun (WGS) entry which is preliminary data.</text>
</comment>
<evidence type="ECO:0000313" key="8">
    <source>
        <dbReference type="Proteomes" id="UP001329430"/>
    </source>
</evidence>
<feature type="domain" description="C2H2-type" evidence="6">
    <location>
        <begin position="117"/>
        <end position="145"/>
    </location>
</feature>
<evidence type="ECO:0000256" key="5">
    <source>
        <dbReference type="PROSITE-ProRule" id="PRU00042"/>
    </source>
</evidence>
<dbReference type="GO" id="GO:0008270">
    <property type="term" value="F:zinc ion binding"/>
    <property type="evidence" value="ECO:0007669"/>
    <property type="project" value="UniProtKB-KW"/>
</dbReference>
<keyword evidence="4" id="KW-0862">Zinc</keyword>
<dbReference type="EMBL" id="JAVRBK010000006">
    <property type="protein sequence ID" value="KAK5641991.1"/>
    <property type="molecule type" value="Genomic_DNA"/>
</dbReference>
<evidence type="ECO:0000256" key="3">
    <source>
        <dbReference type="ARBA" id="ARBA00022771"/>
    </source>
</evidence>
<gene>
    <name evidence="7" type="ORF">RI129_008158</name>
</gene>
<protein>
    <recommendedName>
        <fullName evidence="6">C2H2-type domain-containing protein</fullName>
    </recommendedName>
</protein>
<dbReference type="SUPFAM" id="SSF57667">
    <property type="entry name" value="beta-beta-alpha zinc fingers"/>
    <property type="match status" value="2"/>
</dbReference>
<dbReference type="PROSITE" id="PS00028">
    <property type="entry name" value="ZINC_FINGER_C2H2_1"/>
    <property type="match status" value="1"/>
</dbReference>
<dbReference type="PANTHER" id="PTHR24379">
    <property type="entry name" value="KRAB AND ZINC FINGER DOMAIN-CONTAINING"/>
    <property type="match status" value="1"/>
</dbReference>
<keyword evidence="8" id="KW-1185">Reference proteome</keyword>
<proteinExistence type="predicted"/>
<dbReference type="PANTHER" id="PTHR24379:SF121">
    <property type="entry name" value="C2H2-TYPE DOMAIN-CONTAINING PROTEIN"/>
    <property type="match status" value="1"/>
</dbReference>
<reference evidence="7 8" key="1">
    <citation type="journal article" date="2024" name="Insects">
        <title>An Improved Chromosome-Level Genome Assembly of the Firefly Pyrocoelia pectoralis.</title>
        <authorList>
            <person name="Fu X."/>
            <person name="Meyer-Rochow V.B."/>
            <person name="Ballantyne L."/>
            <person name="Zhu X."/>
        </authorList>
    </citation>
    <scope>NUCLEOTIDE SEQUENCE [LARGE SCALE GENOMIC DNA]</scope>
    <source>
        <strain evidence="7">XCY_ONT2</strain>
    </source>
</reference>
<dbReference type="Pfam" id="PF00096">
    <property type="entry name" value="zf-C2H2"/>
    <property type="match status" value="3"/>
</dbReference>
<dbReference type="PROSITE" id="PS50157">
    <property type="entry name" value="ZINC_FINGER_C2H2_2"/>
    <property type="match status" value="3"/>
</dbReference>
<evidence type="ECO:0000256" key="2">
    <source>
        <dbReference type="ARBA" id="ARBA00022737"/>
    </source>
</evidence>
<dbReference type="Proteomes" id="UP001329430">
    <property type="component" value="Chromosome 6"/>
</dbReference>
<organism evidence="7 8">
    <name type="scientific">Pyrocoelia pectoralis</name>
    <dbReference type="NCBI Taxonomy" id="417401"/>
    <lineage>
        <taxon>Eukaryota</taxon>
        <taxon>Metazoa</taxon>
        <taxon>Ecdysozoa</taxon>
        <taxon>Arthropoda</taxon>
        <taxon>Hexapoda</taxon>
        <taxon>Insecta</taxon>
        <taxon>Pterygota</taxon>
        <taxon>Neoptera</taxon>
        <taxon>Endopterygota</taxon>
        <taxon>Coleoptera</taxon>
        <taxon>Polyphaga</taxon>
        <taxon>Elateriformia</taxon>
        <taxon>Elateroidea</taxon>
        <taxon>Lampyridae</taxon>
        <taxon>Lampyrinae</taxon>
        <taxon>Pyrocoelia</taxon>
    </lineage>
</organism>
<evidence type="ECO:0000256" key="4">
    <source>
        <dbReference type="ARBA" id="ARBA00022833"/>
    </source>
</evidence>
<dbReference type="InterPro" id="IPR036236">
    <property type="entry name" value="Znf_C2H2_sf"/>
</dbReference>
<feature type="domain" description="C2H2-type" evidence="6">
    <location>
        <begin position="88"/>
        <end position="115"/>
    </location>
</feature>
<keyword evidence="3 5" id="KW-0863">Zinc-finger</keyword>
<feature type="domain" description="C2H2-type" evidence="6">
    <location>
        <begin position="15"/>
        <end position="42"/>
    </location>
</feature>
<dbReference type="InterPro" id="IPR013087">
    <property type="entry name" value="Znf_C2H2_type"/>
</dbReference>
<keyword evidence="1" id="KW-0479">Metal-binding</keyword>